<dbReference type="PANTHER" id="PTHR12371:SF11">
    <property type="entry name" value="TRANSLOCATING CHAIN-ASSOCIATED MEMBRANE PROTEIN"/>
    <property type="match status" value="1"/>
</dbReference>
<sequence length="472" mass="53674">MLENGCRCHVSHLGNEPKFGRIFQGSRGDRREVWWTSPPYAAVMPLYDQLALSPLLHHCNFLLPLKLLDVFFNPLCVQGTSPLASKFIAMHHNVTEALSPQDVVYYSYGPSDLCCVLFYLLITVVMHAIIQEYVLDGFSLIVSWGVQKLNRKLHLSKMKHNKFNESGQLLVFYLISLVWSADIIRREGYLLNISRLWEHYPNHEMTYVPLQVLLHHPALLLAPLLPGAVLPEGEEGGWLTTHSPVLLGLTLLLQEDMKNKIIYASLYLIFFGSAYILSYTHIAICLSFLHYMVESIFHLGRLLYFAEKTKLANYITYNNSVTMCSFSTWDVLFVLVRLGSITLSVLTFWYGLALTAKSSETAGDMAAGDFNTQLIRKLVKPGFVRRRLNCLVAVGLLQAWMMWNFINFHLQRMREKAALAARKTVARRDKRQRKEEAKKTGMEDDELPEVDQNTLRSRAAAAAAAAGKSKRS</sequence>
<dbReference type="SMART" id="SM00724">
    <property type="entry name" value="TLC"/>
    <property type="match status" value="1"/>
</dbReference>
<keyword evidence="7 9" id="KW-0472">Membrane</keyword>
<keyword evidence="3" id="KW-0813">Transport</keyword>
<evidence type="ECO:0000256" key="4">
    <source>
        <dbReference type="ARBA" id="ARBA00022692"/>
    </source>
</evidence>
<evidence type="ECO:0000256" key="9">
    <source>
        <dbReference type="SAM" id="Phobius"/>
    </source>
</evidence>
<feature type="transmembrane region" description="Helical" evidence="9">
    <location>
        <begin position="331"/>
        <end position="352"/>
    </location>
</feature>
<keyword evidence="6 9" id="KW-1133">Transmembrane helix</keyword>
<feature type="compositionally biased region" description="Basic and acidic residues" evidence="8">
    <location>
        <begin position="432"/>
        <end position="442"/>
    </location>
</feature>
<reference evidence="11 12" key="1">
    <citation type="submission" date="2022-01" db="EMBL/GenBank/DDBJ databases">
        <title>A chromosomal length assembly of Cordylochernes scorpioides.</title>
        <authorList>
            <person name="Zeh D."/>
            <person name="Zeh J."/>
        </authorList>
    </citation>
    <scope>NUCLEOTIDE SEQUENCE [LARGE SCALE GENOMIC DNA]</scope>
    <source>
        <strain evidence="11">IN4F17</strain>
        <tissue evidence="11">Whole Body</tissue>
    </source>
</reference>
<protein>
    <submittedName>
        <fullName evidence="11">TRAM1</fullName>
    </submittedName>
</protein>
<proteinExistence type="inferred from homology"/>
<feature type="transmembrane region" description="Helical" evidence="9">
    <location>
        <begin position="116"/>
        <end position="146"/>
    </location>
</feature>
<comment type="subcellular location">
    <subcellularLocation>
        <location evidence="1">Membrane</location>
        <topology evidence="1">Multi-pass membrane protein</topology>
    </subcellularLocation>
</comment>
<keyword evidence="4 9" id="KW-0812">Transmembrane</keyword>
<keyword evidence="5" id="KW-0653">Protein transport</keyword>
<evidence type="ECO:0000256" key="8">
    <source>
        <dbReference type="SAM" id="MobiDB-lite"/>
    </source>
</evidence>
<accession>A0ABY6LHD5</accession>
<gene>
    <name evidence="11" type="ORF">LAZ67_18002260</name>
</gene>
<feature type="region of interest" description="Disordered" evidence="8">
    <location>
        <begin position="424"/>
        <end position="472"/>
    </location>
</feature>
<keyword evidence="12" id="KW-1185">Reference proteome</keyword>
<comment type="similarity">
    <text evidence="2">Belongs to the TRAM family.</text>
</comment>
<evidence type="ECO:0000313" key="12">
    <source>
        <dbReference type="Proteomes" id="UP001235939"/>
    </source>
</evidence>
<feature type="transmembrane region" description="Helical" evidence="9">
    <location>
        <begin position="266"/>
        <end position="293"/>
    </location>
</feature>
<evidence type="ECO:0000256" key="3">
    <source>
        <dbReference type="ARBA" id="ARBA00022448"/>
    </source>
</evidence>
<evidence type="ECO:0000256" key="6">
    <source>
        <dbReference type="ARBA" id="ARBA00022989"/>
    </source>
</evidence>
<dbReference type="Pfam" id="PF03798">
    <property type="entry name" value="TRAM_LAG1_CLN8"/>
    <property type="match status" value="1"/>
</dbReference>
<evidence type="ECO:0000256" key="7">
    <source>
        <dbReference type="ARBA" id="ARBA00023136"/>
    </source>
</evidence>
<feature type="domain" description="TLC" evidence="10">
    <location>
        <begin position="161"/>
        <end position="416"/>
    </location>
</feature>
<dbReference type="Proteomes" id="UP001235939">
    <property type="component" value="Chromosome 18"/>
</dbReference>
<evidence type="ECO:0000256" key="5">
    <source>
        <dbReference type="ARBA" id="ARBA00022927"/>
    </source>
</evidence>
<dbReference type="EMBL" id="CP092880">
    <property type="protein sequence ID" value="UYV80274.1"/>
    <property type="molecule type" value="Genomic_DNA"/>
</dbReference>
<evidence type="ECO:0000256" key="1">
    <source>
        <dbReference type="ARBA" id="ARBA00004141"/>
    </source>
</evidence>
<organism evidence="11 12">
    <name type="scientific">Cordylochernes scorpioides</name>
    <dbReference type="NCBI Taxonomy" id="51811"/>
    <lineage>
        <taxon>Eukaryota</taxon>
        <taxon>Metazoa</taxon>
        <taxon>Ecdysozoa</taxon>
        <taxon>Arthropoda</taxon>
        <taxon>Chelicerata</taxon>
        <taxon>Arachnida</taxon>
        <taxon>Pseudoscorpiones</taxon>
        <taxon>Cheliferoidea</taxon>
        <taxon>Chernetidae</taxon>
        <taxon>Cordylochernes</taxon>
    </lineage>
</organism>
<name>A0ABY6LHD5_9ARAC</name>
<dbReference type="PANTHER" id="PTHR12371">
    <property type="entry name" value="TRANSLOCATION ASSOCIATED MEMBRANE PROTEIN"/>
    <property type="match status" value="1"/>
</dbReference>
<evidence type="ECO:0000259" key="10">
    <source>
        <dbReference type="SMART" id="SM00724"/>
    </source>
</evidence>
<feature type="transmembrane region" description="Helical" evidence="9">
    <location>
        <begin position="388"/>
        <end position="406"/>
    </location>
</feature>
<evidence type="ECO:0000256" key="2">
    <source>
        <dbReference type="ARBA" id="ARBA00005999"/>
    </source>
</evidence>
<dbReference type="InterPro" id="IPR006634">
    <property type="entry name" value="TLC-dom"/>
</dbReference>
<dbReference type="InterPro" id="IPR016447">
    <property type="entry name" value="Translocation_assoc_membrane"/>
</dbReference>
<evidence type="ECO:0000313" key="11">
    <source>
        <dbReference type="EMBL" id="UYV80274.1"/>
    </source>
</evidence>
<feature type="transmembrane region" description="Helical" evidence="9">
    <location>
        <begin position="166"/>
        <end position="184"/>
    </location>
</feature>